<name>A0A344UU64_9ACTN</name>
<keyword evidence="2" id="KW-0479">Metal-binding</keyword>
<dbReference type="Pfam" id="PF01850">
    <property type="entry name" value="PIN"/>
    <property type="match status" value="1"/>
</dbReference>
<dbReference type="InterPro" id="IPR029060">
    <property type="entry name" value="PIN-like_dom_sf"/>
</dbReference>
<evidence type="ECO:0000313" key="7">
    <source>
        <dbReference type="Proteomes" id="UP000251995"/>
    </source>
</evidence>
<dbReference type="GO" id="GO:0004518">
    <property type="term" value="F:nuclease activity"/>
    <property type="evidence" value="ECO:0007669"/>
    <property type="project" value="UniProtKB-KW"/>
</dbReference>
<dbReference type="Gene3D" id="3.40.50.1010">
    <property type="entry name" value="5'-nuclease"/>
    <property type="match status" value="1"/>
</dbReference>
<dbReference type="GO" id="GO:0046872">
    <property type="term" value="F:metal ion binding"/>
    <property type="evidence" value="ECO:0007669"/>
    <property type="project" value="UniProtKB-KW"/>
</dbReference>
<keyword evidence="4" id="KW-0460">Magnesium</keyword>
<accession>A0A344UU64</accession>
<evidence type="ECO:0000313" key="6">
    <source>
        <dbReference type="EMBL" id="AXE38812.1"/>
    </source>
</evidence>
<evidence type="ECO:0000256" key="2">
    <source>
        <dbReference type="ARBA" id="ARBA00022723"/>
    </source>
</evidence>
<dbReference type="KEGG" id="acij:JS278_01648"/>
<evidence type="ECO:0000256" key="4">
    <source>
        <dbReference type="ARBA" id="ARBA00022842"/>
    </source>
</evidence>
<dbReference type="GO" id="GO:0016787">
    <property type="term" value="F:hydrolase activity"/>
    <property type="evidence" value="ECO:0007669"/>
    <property type="project" value="UniProtKB-KW"/>
</dbReference>
<dbReference type="RefSeq" id="WP_114044764.1">
    <property type="nucleotide sequence ID" value="NZ_CP025198.1"/>
</dbReference>
<feature type="domain" description="PIN" evidence="5">
    <location>
        <begin position="12"/>
        <end position="92"/>
    </location>
</feature>
<dbReference type="OrthoDB" id="9799448at2"/>
<evidence type="ECO:0000256" key="3">
    <source>
        <dbReference type="ARBA" id="ARBA00022801"/>
    </source>
</evidence>
<keyword evidence="3" id="KW-0378">Hydrolase</keyword>
<gene>
    <name evidence="6" type="ORF">JS278_01648</name>
</gene>
<protein>
    <recommendedName>
        <fullName evidence="5">PIN domain-containing protein</fullName>
    </recommendedName>
</protein>
<evidence type="ECO:0000259" key="5">
    <source>
        <dbReference type="Pfam" id="PF01850"/>
    </source>
</evidence>
<dbReference type="SUPFAM" id="SSF88723">
    <property type="entry name" value="PIN domain-like"/>
    <property type="match status" value="1"/>
</dbReference>
<reference evidence="6 7" key="1">
    <citation type="submission" date="2017-12" db="EMBL/GenBank/DDBJ databases">
        <title>The whole genome sequence of the Acidipropionibacterium virtanenii sp. nov. type strain JS278.</title>
        <authorList>
            <person name="Laine P."/>
            <person name="Deptula P."/>
            <person name="Varmanen P."/>
            <person name="Auvinen P."/>
        </authorList>
    </citation>
    <scope>NUCLEOTIDE SEQUENCE [LARGE SCALE GENOMIC DNA]</scope>
    <source>
        <strain evidence="6 7">JS278</strain>
    </source>
</reference>
<keyword evidence="1" id="KW-0540">Nuclease</keyword>
<dbReference type="EMBL" id="CP025198">
    <property type="protein sequence ID" value="AXE38812.1"/>
    <property type="molecule type" value="Genomic_DNA"/>
</dbReference>
<dbReference type="InterPro" id="IPR002716">
    <property type="entry name" value="PIN_dom"/>
</dbReference>
<dbReference type="AlphaFoldDB" id="A0A344UU64"/>
<proteinExistence type="predicted"/>
<dbReference type="Proteomes" id="UP000251995">
    <property type="component" value="Chromosome"/>
</dbReference>
<evidence type="ECO:0000256" key="1">
    <source>
        <dbReference type="ARBA" id="ARBA00022722"/>
    </source>
</evidence>
<sequence>MTGDAVRAPRRLLDTNILIHWPRLAPAQLPVEASISAVTLAELAAAIHADVGPSERAARVDLLERAESVFEPLPFDTRAARMYGRIAAANGLPLFTTNVGDFTGLDGILQTIPVKRPDR</sequence>
<keyword evidence="7" id="KW-1185">Reference proteome</keyword>
<organism evidence="6 7">
    <name type="scientific">Acidipropionibacterium virtanenii</name>
    <dbReference type="NCBI Taxonomy" id="2057246"/>
    <lineage>
        <taxon>Bacteria</taxon>
        <taxon>Bacillati</taxon>
        <taxon>Actinomycetota</taxon>
        <taxon>Actinomycetes</taxon>
        <taxon>Propionibacteriales</taxon>
        <taxon>Propionibacteriaceae</taxon>
        <taxon>Acidipropionibacterium</taxon>
    </lineage>
</organism>